<evidence type="ECO:0000313" key="1">
    <source>
        <dbReference type="EMBL" id="KAI9394118.1"/>
    </source>
</evidence>
<organism evidence="1 2">
    <name type="scientific">Populus trichocarpa</name>
    <name type="common">Western balsam poplar</name>
    <name type="synonym">Populus balsamifera subsp. trichocarpa</name>
    <dbReference type="NCBI Taxonomy" id="3694"/>
    <lineage>
        <taxon>Eukaryota</taxon>
        <taxon>Viridiplantae</taxon>
        <taxon>Streptophyta</taxon>
        <taxon>Embryophyta</taxon>
        <taxon>Tracheophyta</taxon>
        <taxon>Spermatophyta</taxon>
        <taxon>Magnoliopsida</taxon>
        <taxon>eudicotyledons</taxon>
        <taxon>Gunneridae</taxon>
        <taxon>Pentapetalae</taxon>
        <taxon>rosids</taxon>
        <taxon>fabids</taxon>
        <taxon>Malpighiales</taxon>
        <taxon>Salicaceae</taxon>
        <taxon>Saliceae</taxon>
        <taxon>Populus</taxon>
    </lineage>
</organism>
<reference evidence="1 2" key="1">
    <citation type="journal article" date="2006" name="Science">
        <title>The genome of black cottonwood, Populus trichocarpa (Torr. &amp; Gray).</title>
        <authorList>
            <person name="Tuskan G.A."/>
            <person name="Difazio S."/>
            <person name="Jansson S."/>
            <person name="Bohlmann J."/>
            <person name="Grigoriev I."/>
            <person name="Hellsten U."/>
            <person name="Putnam N."/>
            <person name="Ralph S."/>
            <person name="Rombauts S."/>
            <person name="Salamov A."/>
            <person name="Schein J."/>
            <person name="Sterck L."/>
            <person name="Aerts A."/>
            <person name="Bhalerao R.R."/>
            <person name="Bhalerao R.P."/>
            <person name="Blaudez D."/>
            <person name="Boerjan W."/>
            <person name="Brun A."/>
            <person name="Brunner A."/>
            <person name="Busov V."/>
            <person name="Campbell M."/>
            <person name="Carlson J."/>
            <person name="Chalot M."/>
            <person name="Chapman J."/>
            <person name="Chen G.L."/>
            <person name="Cooper D."/>
            <person name="Coutinho P.M."/>
            <person name="Couturier J."/>
            <person name="Covert S."/>
            <person name="Cronk Q."/>
            <person name="Cunningham R."/>
            <person name="Davis J."/>
            <person name="Degroeve S."/>
            <person name="Dejardin A."/>
            <person name="Depamphilis C."/>
            <person name="Detter J."/>
            <person name="Dirks B."/>
            <person name="Dubchak I."/>
            <person name="Duplessis S."/>
            <person name="Ehlting J."/>
            <person name="Ellis B."/>
            <person name="Gendler K."/>
            <person name="Goodstein D."/>
            <person name="Gribskov M."/>
            <person name="Grimwood J."/>
            <person name="Groover A."/>
            <person name="Gunter L."/>
            <person name="Hamberger B."/>
            <person name="Heinze B."/>
            <person name="Helariutta Y."/>
            <person name="Henrissat B."/>
            <person name="Holligan D."/>
            <person name="Holt R."/>
            <person name="Huang W."/>
            <person name="Islam-Faridi N."/>
            <person name="Jones S."/>
            <person name="Jones-Rhoades M."/>
            <person name="Jorgensen R."/>
            <person name="Joshi C."/>
            <person name="Kangasjarvi J."/>
            <person name="Karlsson J."/>
            <person name="Kelleher C."/>
            <person name="Kirkpatrick R."/>
            <person name="Kirst M."/>
            <person name="Kohler A."/>
            <person name="Kalluri U."/>
            <person name="Larimer F."/>
            <person name="Leebens-Mack J."/>
            <person name="Leple J.C."/>
            <person name="Locascio P."/>
            <person name="Lou Y."/>
            <person name="Lucas S."/>
            <person name="Martin F."/>
            <person name="Montanini B."/>
            <person name="Napoli C."/>
            <person name="Nelson D.R."/>
            <person name="Nelson C."/>
            <person name="Nieminen K."/>
            <person name="Nilsson O."/>
            <person name="Pereda V."/>
            <person name="Peter G."/>
            <person name="Philippe R."/>
            <person name="Pilate G."/>
            <person name="Poliakov A."/>
            <person name="Razumovskaya J."/>
            <person name="Richardson P."/>
            <person name="Rinaldi C."/>
            <person name="Ritland K."/>
            <person name="Rouze P."/>
            <person name="Ryaboy D."/>
            <person name="Schmutz J."/>
            <person name="Schrader J."/>
            <person name="Segerman B."/>
            <person name="Shin H."/>
            <person name="Siddiqui A."/>
            <person name="Sterky F."/>
            <person name="Terry A."/>
            <person name="Tsai C.J."/>
            <person name="Uberbacher E."/>
            <person name="Unneberg P."/>
            <person name="Vahala J."/>
            <person name="Wall K."/>
            <person name="Wessler S."/>
            <person name="Yang G."/>
            <person name="Yin T."/>
            <person name="Douglas C."/>
            <person name="Marra M."/>
            <person name="Sandberg G."/>
            <person name="Van de Peer Y."/>
            <person name="Rokhsar D."/>
        </authorList>
    </citation>
    <scope>NUCLEOTIDE SEQUENCE [LARGE SCALE GENOMIC DNA]</scope>
    <source>
        <strain evidence="2">cv. Nisqually</strain>
    </source>
</reference>
<proteinExistence type="predicted"/>
<dbReference type="EMBL" id="CM009294">
    <property type="protein sequence ID" value="KAI9394118.1"/>
    <property type="molecule type" value="Genomic_DNA"/>
</dbReference>
<protein>
    <submittedName>
        <fullName evidence="1">Uncharacterized protein</fullName>
    </submittedName>
</protein>
<sequence>MVYFEYSLWSTLFFGGLEPKREAPDGEKPEPLRTHLRNMIIVPEMIGRYLSGFSVSYKPVMHGRPGHRLPDSFLSIVPSGTSDKIGTIQRRLAWPLRKDDTHKSRNGGCGDGSNSGERVAKEESFQEVQF</sequence>
<dbReference type="Proteomes" id="UP000006729">
    <property type="component" value="Chromosome 5"/>
</dbReference>
<gene>
    <name evidence="1" type="ORF">POPTR_005G055534v4</name>
</gene>
<evidence type="ECO:0000313" key="2">
    <source>
        <dbReference type="Proteomes" id="UP000006729"/>
    </source>
</evidence>
<keyword evidence="2" id="KW-1185">Reference proteome</keyword>
<name>A0ACC0SYA6_POPTR</name>
<accession>A0ACC0SYA6</accession>
<comment type="caution">
    <text evidence="1">The sequence shown here is derived from an EMBL/GenBank/DDBJ whole genome shotgun (WGS) entry which is preliminary data.</text>
</comment>